<dbReference type="AlphaFoldDB" id="A0A6G0ZKS5"/>
<reference evidence="1 2" key="1">
    <citation type="submission" date="2019-08" db="EMBL/GenBank/DDBJ databases">
        <title>Whole genome of Aphis craccivora.</title>
        <authorList>
            <person name="Voronova N.V."/>
            <person name="Shulinski R.S."/>
            <person name="Bandarenka Y.V."/>
            <person name="Zhorov D.G."/>
            <person name="Warner D."/>
        </authorList>
    </citation>
    <scope>NUCLEOTIDE SEQUENCE [LARGE SCALE GENOMIC DNA]</scope>
    <source>
        <strain evidence="1">180601</strain>
        <tissue evidence="1">Whole Body</tissue>
    </source>
</reference>
<protein>
    <submittedName>
        <fullName evidence="1">Uncharacterized protein</fullName>
    </submittedName>
</protein>
<dbReference type="Proteomes" id="UP000478052">
    <property type="component" value="Unassembled WGS sequence"/>
</dbReference>
<name>A0A6G0ZKS5_APHCR</name>
<organism evidence="1 2">
    <name type="scientific">Aphis craccivora</name>
    <name type="common">Cowpea aphid</name>
    <dbReference type="NCBI Taxonomy" id="307492"/>
    <lineage>
        <taxon>Eukaryota</taxon>
        <taxon>Metazoa</taxon>
        <taxon>Ecdysozoa</taxon>
        <taxon>Arthropoda</taxon>
        <taxon>Hexapoda</taxon>
        <taxon>Insecta</taxon>
        <taxon>Pterygota</taxon>
        <taxon>Neoptera</taxon>
        <taxon>Paraneoptera</taxon>
        <taxon>Hemiptera</taxon>
        <taxon>Sternorrhyncha</taxon>
        <taxon>Aphidomorpha</taxon>
        <taxon>Aphidoidea</taxon>
        <taxon>Aphididae</taxon>
        <taxon>Aphidini</taxon>
        <taxon>Aphis</taxon>
        <taxon>Aphis</taxon>
    </lineage>
</organism>
<evidence type="ECO:0000313" key="2">
    <source>
        <dbReference type="Proteomes" id="UP000478052"/>
    </source>
</evidence>
<accession>A0A6G0ZKS5</accession>
<dbReference type="EMBL" id="VUJU01000267">
    <property type="protein sequence ID" value="KAF0771650.1"/>
    <property type="molecule type" value="Genomic_DNA"/>
</dbReference>
<proteinExistence type="predicted"/>
<sequence>MKKKKKAGKWICCTLGAVWITIIHYRRVKFESNDNYHCIQKTIMNEDDLSAYYIIFSGW</sequence>
<gene>
    <name evidence="1" type="ORF">FWK35_00001273</name>
</gene>
<comment type="caution">
    <text evidence="1">The sequence shown here is derived from an EMBL/GenBank/DDBJ whole genome shotgun (WGS) entry which is preliminary data.</text>
</comment>
<evidence type="ECO:0000313" key="1">
    <source>
        <dbReference type="EMBL" id="KAF0771650.1"/>
    </source>
</evidence>
<keyword evidence="2" id="KW-1185">Reference proteome</keyword>